<dbReference type="AlphaFoldDB" id="A0A1G2PLD4"/>
<dbReference type="InterPro" id="IPR050378">
    <property type="entry name" value="Metallo-dep_Hydrolases_sf"/>
</dbReference>
<comment type="caution">
    <text evidence="2">The sequence shown here is derived from an EMBL/GenBank/DDBJ whole genome shotgun (WGS) entry which is preliminary data.</text>
</comment>
<dbReference type="InterPro" id="IPR032466">
    <property type="entry name" value="Metal_Hydrolase"/>
</dbReference>
<dbReference type="InterPro" id="IPR023100">
    <property type="entry name" value="D-aminoacylase_insert_dom_sf"/>
</dbReference>
<gene>
    <name evidence="2" type="ORF">A2W59_02225</name>
</gene>
<dbReference type="SUPFAM" id="SSF51556">
    <property type="entry name" value="Metallo-dependent hydrolases"/>
    <property type="match status" value="1"/>
</dbReference>
<dbReference type="Gene3D" id="3.30.1490.130">
    <property type="entry name" value="D-aminoacylase. Domain 3"/>
    <property type="match status" value="1"/>
</dbReference>
<accession>A0A1G2PLD4</accession>
<dbReference type="InterPro" id="IPR011059">
    <property type="entry name" value="Metal-dep_hydrolase_composite"/>
</dbReference>
<reference evidence="2 3" key="1">
    <citation type="journal article" date="2016" name="Nat. Commun.">
        <title>Thousands of microbial genomes shed light on interconnected biogeochemical processes in an aquifer system.</title>
        <authorList>
            <person name="Anantharaman K."/>
            <person name="Brown C.T."/>
            <person name="Hug L.A."/>
            <person name="Sharon I."/>
            <person name="Castelle C.J."/>
            <person name="Probst A.J."/>
            <person name="Thomas B.C."/>
            <person name="Singh A."/>
            <person name="Wilkins M.J."/>
            <person name="Karaoz U."/>
            <person name="Brodie E.L."/>
            <person name="Williams K.H."/>
            <person name="Hubbard S.S."/>
            <person name="Banfield J.F."/>
        </authorList>
    </citation>
    <scope>NUCLEOTIDE SEQUENCE [LARGE SCALE GENOMIC DNA]</scope>
</reference>
<dbReference type="Gene3D" id="3.20.20.140">
    <property type="entry name" value="Metal-dependent hydrolases"/>
    <property type="match status" value="2"/>
</dbReference>
<feature type="domain" description="Amidohydrolase 3" evidence="1">
    <location>
        <begin position="415"/>
        <end position="505"/>
    </location>
</feature>
<evidence type="ECO:0000313" key="3">
    <source>
        <dbReference type="Proteomes" id="UP000178646"/>
    </source>
</evidence>
<dbReference type="GO" id="GO:0016811">
    <property type="term" value="F:hydrolase activity, acting on carbon-nitrogen (but not peptide) bonds, in linear amides"/>
    <property type="evidence" value="ECO:0007669"/>
    <property type="project" value="InterPro"/>
</dbReference>
<dbReference type="Pfam" id="PF07969">
    <property type="entry name" value="Amidohydro_3"/>
    <property type="match status" value="1"/>
</dbReference>
<dbReference type="SUPFAM" id="SSF51338">
    <property type="entry name" value="Composite domain of metallo-dependent hydrolases"/>
    <property type="match status" value="1"/>
</dbReference>
<dbReference type="EMBL" id="MHSU01000038">
    <property type="protein sequence ID" value="OHA49107.1"/>
    <property type="molecule type" value="Genomic_DNA"/>
</dbReference>
<name>A0A1G2PLD4_9BACT</name>
<evidence type="ECO:0000259" key="1">
    <source>
        <dbReference type="Pfam" id="PF07969"/>
    </source>
</evidence>
<evidence type="ECO:0000313" key="2">
    <source>
        <dbReference type="EMBL" id="OHA49107.1"/>
    </source>
</evidence>
<dbReference type="Gene3D" id="2.30.40.10">
    <property type="entry name" value="Urease, subunit C, domain 1"/>
    <property type="match status" value="2"/>
</dbReference>
<dbReference type="PANTHER" id="PTHR11647">
    <property type="entry name" value="HYDRANTOINASE/DIHYDROPYRIMIDINASE FAMILY MEMBER"/>
    <property type="match status" value="1"/>
</dbReference>
<dbReference type="GO" id="GO:0005829">
    <property type="term" value="C:cytosol"/>
    <property type="evidence" value="ECO:0007669"/>
    <property type="project" value="TreeGrafter"/>
</dbReference>
<dbReference type="InterPro" id="IPR013108">
    <property type="entry name" value="Amidohydro_3"/>
</dbReference>
<dbReference type="PANTHER" id="PTHR11647:SF1">
    <property type="entry name" value="COLLAPSIN RESPONSE MEDIATOR PROTEIN"/>
    <property type="match status" value="1"/>
</dbReference>
<dbReference type="GO" id="GO:0016812">
    <property type="term" value="F:hydrolase activity, acting on carbon-nitrogen (but not peptide) bonds, in cyclic amides"/>
    <property type="evidence" value="ECO:0007669"/>
    <property type="project" value="TreeGrafter"/>
</dbReference>
<protein>
    <recommendedName>
        <fullName evidence="1">Amidohydrolase 3 domain-containing protein</fullName>
    </recommendedName>
</protein>
<proteinExistence type="predicted"/>
<sequence length="521" mass="57519">MSHYSTIIKNGLVFDGKGNKPIKADIGLEDNEIKKIGDLRTEAAYNIVDATGKCVTPGFIDITNHSDTHWTIFSFPRQESLVSQGITTIIGGNCGSSLAPFLGESSAREIGRWADTSKININWQTMGEFLAEMDRHKLGLNFGTLVGLNTIRRSIVADRQKIAKIKMLLKSSLDQGAFGLSANFGLIDLGFFSDEEMSDIFKVLQPYDAIVKNHLEDEGQNILPAISRLIGAARNSKTRMHISHFKSLGRSSWNYFSKALEMAETARKEGIKITYDFFPYTKTGSSLFAALPSWFKKYSPEEALLILSSPDDKRRRDLKDHLKKMTLHYDKITVASATSGLSIPGKTIGQIGAESDRDGEEVILNLLKVNDLRVSIFNEVISEFNLELIAKDKFSAVSSDGVGYDFSSKKTNDLPHPRSFGAFPRAISQLVKKKGIMPLETMIFKMTGLPAQILGIKDRGMIEKKWKADLVVFDPETIADVATYESPFASSSGIQYVFVNGQAVVSSGKTTGLFPGKALRK</sequence>
<organism evidence="2 3">
    <name type="scientific">Candidatus Terrybacteria bacterium RIFCSPHIGHO2_02_41_19</name>
    <dbReference type="NCBI Taxonomy" id="1802364"/>
    <lineage>
        <taxon>Bacteria</taxon>
        <taxon>Candidatus Terryibacteriota</taxon>
    </lineage>
</organism>
<dbReference type="Proteomes" id="UP000178646">
    <property type="component" value="Unassembled WGS sequence"/>
</dbReference>